<dbReference type="SUPFAM" id="SSF56529">
    <property type="entry name" value="FAH"/>
    <property type="match status" value="1"/>
</dbReference>
<dbReference type="InterPro" id="IPR036663">
    <property type="entry name" value="Fumarylacetoacetase_C_sf"/>
</dbReference>
<accession>A0A6A1UUN0</accession>
<dbReference type="GO" id="GO:0046872">
    <property type="term" value="F:metal ion binding"/>
    <property type="evidence" value="ECO:0007669"/>
    <property type="project" value="UniProtKB-UniRule"/>
</dbReference>
<dbReference type="InterPro" id="IPR005959">
    <property type="entry name" value="Fumarylacetoacetase"/>
</dbReference>
<gene>
    <name evidence="4" type="ORF">CJ030_MR8G025882</name>
</gene>
<evidence type="ECO:0000256" key="1">
    <source>
        <dbReference type="PIRSR" id="PIRSR605959-2"/>
    </source>
</evidence>
<dbReference type="EMBL" id="RXIC02000026">
    <property type="protein sequence ID" value="KAB1204174.1"/>
    <property type="molecule type" value="Genomic_DNA"/>
</dbReference>
<dbReference type="GO" id="GO:1902000">
    <property type="term" value="P:homogentisate catabolic process"/>
    <property type="evidence" value="ECO:0007669"/>
    <property type="project" value="TreeGrafter"/>
</dbReference>
<feature type="compositionally biased region" description="Basic and acidic residues" evidence="3">
    <location>
        <begin position="57"/>
        <end position="81"/>
    </location>
</feature>
<name>A0A6A1UUN0_9ROSI</name>
<comment type="caution">
    <text evidence="4">The sequence shown here is derived from an EMBL/GenBank/DDBJ whole genome shotgun (WGS) entry which is preliminary data.</text>
</comment>
<feature type="region of interest" description="Disordered" evidence="3">
    <location>
        <begin position="43"/>
        <end position="84"/>
    </location>
</feature>
<dbReference type="PANTHER" id="PTHR43069:SF2">
    <property type="entry name" value="FUMARYLACETOACETASE"/>
    <property type="match status" value="1"/>
</dbReference>
<evidence type="ECO:0000256" key="2">
    <source>
        <dbReference type="RuleBase" id="RU366008"/>
    </source>
</evidence>
<evidence type="ECO:0000313" key="5">
    <source>
        <dbReference type="Proteomes" id="UP000516437"/>
    </source>
</evidence>
<dbReference type="UniPathway" id="UPA00139">
    <property type="reaction ID" value="UER00341"/>
</dbReference>
<keyword evidence="2" id="KW-0828">Tyrosine catabolism</keyword>
<dbReference type="OrthoDB" id="9971669at2759"/>
<keyword evidence="2" id="KW-0460">Magnesium</keyword>
<dbReference type="GO" id="GO:0006572">
    <property type="term" value="P:L-tyrosine catabolic process"/>
    <property type="evidence" value="ECO:0007669"/>
    <property type="project" value="UniProtKB-UniRule"/>
</dbReference>
<comment type="catalytic activity">
    <reaction evidence="2">
        <text>4-fumarylacetoacetate + H2O = acetoacetate + fumarate + H(+)</text>
        <dbReference type="Rhea" id="RHEA:10244"/>
        <dbReference type="ChEBI" id="CHEBI:13705"/>
        <dbReference type="ChEBI" id="CHEBI:15377"/>
        <dbReference type="ChEBI" id="CHEBI:15378"/>
        <dbReference type="ChEBI" id="CHEBI:18034"/>
        <dbReference type="ChEBI" id="CHEBI:29806"/>
        <dbReference type="EC" id="3.7.1.2"/>
    </reaction>
</comment>
<keyword evidence="2" id="KW-0585">Phenylalanine catabolism</keyword>
<dbReference type="PANTHER" id="PTHR43069">
    <property type="entry name" value="FUMARYLACETOACETASE"/>
    <property type="match status" value="1"/>
</dbReference>
<comment type="similarity">
    <text evidence="2">Belongs to the FAH family.</text>
</comment>
<organism evidence="4 5">
    <name type="scientific">Morella rubra</name>
    <name type="common">Chinese bayberry</name>
    <dbReference type="NCBI Taxonomy" id="262757"/>
    <lineage>
        <taxon>Eukaryota</taxon>
        <taxon>Viridiplantae</taxon>
        <taxon>Streptophyta</taxon>
        <taxon>Embryophyta</taxon>
        <taxon>Tracheophyta</taxon>
        <taxon>Spermatophyta</taxon>
        <taxon>Magnoliopsida</taxon>
        <taxon>eudicotyledons</taxon>
        <taxon>Gunneridae</taxon>
        <taxon>Pentapetalae</taxon>
        <taxon>rosids</taxon>
        <taxon>fabids</taxon>
        <taxon>Fagales</taxon>
        <taxon>Myricaceae</taxon>
        <taxon>Morella</taxon>
    </lineage>
</organism>
<comment type="pathway">
    <text evidence="2">Amino-acid degradation; L-phenylalanine degradation; acetoacetate and fumarate from L-phenylalanine: step 6/6.</text>
</comment>
<sequence length="327" mass="36400">MAETTTSMGHMQGAITSITNATEENMKAVEGMRQDLQAILARLGGEPNGGNRLQPPRVEEEQPVDGRETHISKSTRGEPRPRQPLRLAGRVENEHEGPRDDVVLASLIWGKRMQFLFFTLPIGHPKYSHSILFTTYHRVPRHTMRMWKKRHPKLVSVHRCAPSRLYLARYWTLTQQLAHHTVNGCNLSPGDLLGTGTISGPICHHSFLIYQEPESHGCLLKLTWNGQKPLSLNGINWSQFQNSKCVHVDGMQGSRGNCAQNNDVNTQKTLKFMGSQGSTDTCDFFFGLWGLLAPCPTSLLGPACQINGDSETSADYSNQAFRSTGKP</sequence>
<keyword evidence="5" id="KW-1185">Reference proteome</keyword>
<dbReference type="GO" id="GO:0004334">
    <property type="term" value="F:fumarylacetoacetase activity"/>
    <property type="evidence" value="ECO:0007669"/>
    <property type="project" value="UniProtKB-UniRule"/>
</dbReference>
<evidence type="ECO:0000256" key="3">
    <source>
        <dbReference type="SAM" id="MobiDB-lite"/>
    </source>
</evidence>
<dbReference type="Proteomes" id="UP000516437">
    <property type="component" value="Chromosome 8"/>
</dbReference>
<protein>
    <recommendedName>
        <fullName evidence="2">Fumarylacetoacetase</fullName>
        <ecNumber evidence="2">3.7.1.2</ecNumber>
    </recommendedName>
    <alternativeName>
        <fullName evidence="2">Fumarylacetoacetate hydrolase</fullName>
    </alternativeName>
</protein>
<comment type="cofactor">
    <cofactor evidence="2">
        <name>Mg(2+)</name>
        <dbReference type="ChEBI" id="CHEBI:18420"/>
    </cofactor>
    <cofactor evidence="2">
        <name>Ca(2+)</name>
        <dbReference type="ChEBI" id="CHEBI:29108"/>
    </cofactor>
</comment>
<evidence type="ECO:0000313" key="4">
    <source>
        <dbReference type="EMBL" id="KAB1204174.1"/>
    </source>
</evidence>
<dbReference type="AlphaFoldDB" id="A0A6A1UUN0"/>
<keyword evidence="2" id="KW-0378">Hydrolase</keyword>
<dbReference type="EC" id="3.7.1.2" evidence="2"/>
<keyword evidence="2" id="KW-0106">Calcium</keyword>
<feature type="binding site" evidence="1">
    <location>
        <position position="197"/>
    </location>
    <ligand>
        <name>substrate</name>
    </ligand>
</feature>
<keyword evidence="2" id="KW-0479">Metal-binding</keyword>
<proteinExistence type="inferred from homology"/>
<dbReference type="GO" id="GO:0006559">
    <property type="term" value="P:L-phenylalanine catabolic process"/>
    <property type="evidence" value="ECO:0007669"/>
    <property type="project" value="UniProtKB-UniRule"/>
</dbReference>
<dbReference type="Gene3D" id="3.90.850.10">
    <property type="entry name" value="Fumarylacetoacetase-like, C-terminal domain"/>
    <property type="match status" value="1"/>
</dbReference>
<reference evidence="4 5" key="1">
    <citation type="journal article" date="2019" name="Plant Biotechnol. J.">
        <title>The red bayberry genome and genetic basis of sex determination.</title>
        <authorList>
            <person name="Jia H.M."/>
            <person name="Jia H.J."/>
            <person name="Cai Q.L."/>
            <person name="Wang Y."/>
            <person name="Zhao H.B."/>
            <person name="Yang W.F."/>
            <person name="Wang G.Y."/>
            <person name="Li Y.H."/>
            <person name="Zhan D.L."/>
            <person name="Shen Y.T."/>
            <person name="Niu Q.F."/>
            <person name="Chang L."/>
            <person name="Qiu J."/>
            <person name="Zhao L."/>
            <person name="Xie H.B."/>
            <person name="Fu W.Y."/>
            <person name="Jin J."/>
            <person name="Li X.W."/>
            <person name="Jiao Y."/>
            <person name="Zhou C.C."/>
            <person name="Tu T."/>
            <person name="Chai C.Y."/>
            <person name="Gao J.L."/>
            <person name="Fan L.J."/>
            <person name="van de Weg E."/>
            <person name="Wang J.Y."/>
            <person name="Gao Z.S."/>
        </authorList>
    </citation>
    <scope>NUCLEOTIDE SEQUENCE [LARGE SCALE GENOMIC DNA]</scope>
    <source>
        <tissue evidence="4">Leaves</tissue>
    </source>
</reference>